<dbReference type="PANTHER" id="PTHR10010:SF46">
    <property type="entry name" value="SODIUM-DEPENDENT PHOSPHATE TRANSPORT PROTEIN 2B"/>
    <property type="match status" value="1"/>
</dbReference>
<evidence type="ECO:0000256" key="6">
    <source>
        <dbReference type="ARBA" id="ARBA00023136"/>
    </source>
</evidence>
<comment type="caution">
    <text evidence="8">The sequence shown here is derived from an EMBL/GenBank/DDBJ whole genome shotgun (WGS) entry which is preliminary data.</text>
</comment>
<evidence type="ECO:0000256" key="4">
    <source>
        <dbReference type="ARBA" id="ARBA00022692"/>
    </source>
</evidence>
<keyword evidence="3" id="KW-1003">Cell membrane</keyword>
<reference evidence="8 9" key="1">
    <citation type="submission" date="2024-04" db="EMBL/GenBank/DDBJ databases">
        <authorList>
            <consortium name="Genoscope - CEA"/>
            <person name="William W."/>
        </authorList>
    </citation>
    <scope>NUCLEOTIDE SEQUENCE [LARGE SCALE GENOMIC DNA]</scope>
</reference>
<dbReference type="EMBL" id="CAXITT010000586">
    <property type="protein sequence ID" value="CAL1543963.1"/>
    <property type="molecule type" value="Genomic_DNA"/>
</dbReference>
<evidence type="ECO:0000256" key="7">
    <source>
        <dbReference type="SAM" id="Phobius"/>
    </source>
</evidence>
<feature type="transmembrane region" description="Helical" evidence="7">
    <location>
        <begin position="465"/>
        <end position="486"/>
    </location>
</feature>
<evidence type="ECO:0000256" key="1">
    <source>
        <dbReference type="ARBA" id="ARBA00004424"/>
    </source>
</evidence>
<feature type="transmembrane region" description="Helical" evidence="7">
    <location>
        <begin position="50"/>
        <end position="74"/>
    </location>
</feature>
<dbReference type="NCBIfam" id="TIGR01013">
    <property type="entry name" value="2a58"/>
    <property type="match status" value="1"/>
</dbReference>
<keyword evidence="5 7" id="KW-1133">Transmembrane helix</keyword>
<feature type="transmembrane region" description="Helical" evidence="7">
    <location>
        <begin position="136"/>
        <end position="158"/>
    </location>
</feature>
<evidence type="ECO:0000256" key="5">
    <source>
        <dbReference type="ARBA" id="ARBA00022989"/>
    </source>
</evidence>
<dbReference type="GO" id="GO:0044341">
    <property type="term" value="P:sodium-dependent phosphate transport"/>
    <property type="evidence" value="ECO:0007669"/>
    <property type="project" value="InterPro"/>
</dbReference>
<feature type="transmembrane region" description="Helical" evidence="7">
    <location>
        <begin position="347"/>
        <end position="372"/>
    </location>
</feature>
<dbReference type="AlphaFoldDB" id="A0AAV2IGW3"/>
<dbReference type="Proteomes" id="UP001497497">
    <property type="component" value="Unassembled WGS sequence"/>
</dbReference>
<evidence type="ECO:0000256" key="3">
    <source>
        <dbReference type="ARBA" id="ARBA00022475"/>
    </source>
</evidence>
<dbReference type="Pfam" id="PF02690">
    <property type="entry name" value="Na_Pi_cotrans"/>
    <property type="match status" value="2"/>
</dbReference>
<feature type="transmembrane region" description="Helical" evidence="7">
    <location>
        <begin position="392"/>
        <end position="411"/>
    </location>
</feature>
<keyword evidence="4 7" id="KW-0812">Transmembrane</keyword>
<comment type="subcellular location">
    <subcellularLocation>
        <location evidence="1">Apical cell membrane</location>
        <topology evidence="1">Multi-pass membrane protein</topology>
    </subcellularLocation>
</comment>
<gene>
    <name evidence="8" type="ORF">GSLYS_00017476001</name>
</gene>
<dbReference type="PANTHER" id="PTHR10010">
    <property type="entry name" value="SOLUTE CARRIER FAMILY 34 SODIUM PHOSPHATE , MEMBER 2-RELATED"/>
    <property type="match status" value="1"/>
</dbReference>
<organism evidence="8 9">
    <name type="scientific">Lymnaea stagnalis</name>
    <name type="common">Great pond snail</name>
    <name type="synonym">Helix stagnalis</name>
    <dbReference type="NCBI Taxonomy" id="6523"/>
    <lineage>
        <taxon>Eukaryota</taxon>
        <taxon>Metazoa</taxon>
        <taxon>Spiralia</taxon>
        <taxon>Lophotrochozoa</taxon>
        <taxon>Mollusca</taxon>
        <taxon>Gastropoda</taxon>
        <taxon>Heterobranchia</taxon>
        <taxon>Euthyneura</taxon>
        <taxon>Panpulmonata</taxon>
        <taxon>Hygrophila</taxon>
        <taxon>Lymnaeoidea</taxon>
        <taxon>Lymnaeidae</taxon>
        <taxon>Lymnaea</taxon>
    </lineage>
</organism>
<keyword evidence="9" id="KW-1185">Reference proteome</keyword>
<feature type="transmembrane region" description="Helical" evidence="7">
    <location>
        <begin position="440"/>
        <end position="459"/>
    </location>
</feature>
<protein>
    <submittedName>
        <fullName evidence="8">Uncharacterized protein</fullName>
    </submittedName>
</protein>
<evidence type="ECO:0000256" key="2">
    <source>
        <dbReference type="ARBA" id="ARBA00005808"/>
    </source>
</evidence>
<comment type="similarity">
    <text evidence="2">Belongs to the SLC34A transporter family.</text>
</comment>
<feature type="transmembrane region" description="Helical" evidence="7">
    <location>
        <begin position="178"/>
        <end position="199"/>
    </location>
</feature>
<dbReference type="GO" id="GO:0016324">
    <property type="term" value="C:apical plasma membrane"/>
    <property type="evidence" value="ECO:0007669"/>
    <property type="project" value="UniProtKB-SubCell"/>
</dbReference>
<sequence length="626" mass="68873">MADESTQTSTWLLNVEDVTKGNNQQGKKDNSEAISRPWNKLHPAQKLMRLLSILMKCLLLMSILYFFVCSLGLMEDSFQLLGGRAAGETFRNSDVLSNPIAGLMIGVLATVLVQSSSTATSIVVAMVASEVIPIRAAIPVIMGTNVGTSVTSTLVSLAQAGDRTEFRRAFAGATVHDMFNWSAVLVLLPLEIATSYLYYLTKAIVQMMNVHTENYKIELLTAITKPFTELIVEINREIITDIAMDPNVTQESSVMKRWCQVTIVEKTVSVMRYNPVLVDCSQVHRDSPFYASCTNIGNTGRPGVPNIVGLYMGWNDTEVVNTTLHRTRCENHSLFALSDIPDKPAGAILLIVSIVIILASLFGIVKILNSLLKGSVAKVINKTMNADFPGRLAYFTGYVALLVGCGMTMLIQSSSVFTSTLTPLVGVGIVSIDRMYPMTLGSNIGTTVTGILAAMSIRGQFVAQALQIALCHLFFNISAVLIFYPVPFMRIPIPMAKTLGRITSKYRWFAGVYLFGMFLIIPSVTFALSYAGWIYLVAVGGPIFLVFLAATVVNVLQATRPNWLPRRLRTWDFLPKVLHSCAPYDAVITCRIITRRCPNEDDGSDVEDNKKELVNGENKNYLVERL</sequence>
<name>A0AAV2IGW3_LYMST</name>
<feature type="transmembrane region" description="Helical" evidence="7">
    <location>
        <begin position="506"/>
        <end position="527"/>
    </location>
</feature>
<dbReference type="InterPro" id="IPR003841">
    <property type="entry name" value="Na/Pi_transpt"/>
</dbReference>
<evidence type="ECO:0000313" key="8">
    <source>
        <dbReference type="EMBL" id="CAL1543963.1"/>
    </source>
</evidence>
<dbReference type="GO" id="GO:0005436">
    <property type="term" value="F:sodium:phosphate symporter activity"/>
    <property type="evidence" value="ECO:0007669"/>
    <property type="project" value="InterPro"/>
</dbReference>
<feature type="transmembrane region" description="Helical" evidence="7">
    <location>
        <begin position="100"/>
        <end position="124"/>
    </location>
</feature>
<keyword evidence="6 7" id="KW-0472">Membrane</keyword>
<proteinExistence type="inferred from homology"/>
<feature type="transmembrane region" description="Helical" evidence="7">
    <location>
        <begin position="533"/>
        <end position="556"/>
    </location>
</feature>
<accession>A0AAV2IGW3</accession>
<evidence type="ECO:0000313" key="9">
    <source>
        <dbReference type="Proteomes" id="UP001497497"/>
    </source>
</evidence>